<protein>
    <submittedName>
        <fullName evidence="2">Uncharacterized protein</fullName>
    </submittedName>
</protein>
<feature type="compositionally biased region" description="Basic and acidic residues" evidence="1">
    <location>
        <begin position="7"/>
        <end position="16"/>
    </location>
</feature>
<dbReference type="InParanoid" id="G3IGN0"/>
<evidence type="ECO:0000256" key="1">
    <source>
        <dbReference type="SAM" id="MobiDB-lite"/>
    </source>
</evidence>
<reference evidence="3" key="1">
    <citation type="journal article" date="2011" name="Nat. Biotechnol.">
        <title>The genomic sequence of the Chinese hamster ovary (CHO)-K1 cell line.</title>
        <authorList>
            <person name="Xu X."/>
            <person name="Nagarajan H."/>
            <person name="Lewis N.E."/>
            <person name="Pan S."/>
            <person name="Cai Z."/>
            <person name="Liu X."/>
            <person name="Chen W."/>
            <person name="Xie M."/>
            <person name="Wang W."/>
            <person name="Hammond S."/>
            <person name="Andersen M.R."/>
            <person name="Neff N."/>
            <person name="Passarelli B."/>
            <person name="Koh W."/>
            <person name="Fan H.C."/>
            <person name="Wang J."/>
            <person name="Gui Y."/>
            <person name="Lee K.H."/>
            <person name="Betenbaugh M.J."/>
            <person name="Quake S.R."/>
            <person name="Famili I."/>
            <person name="Palsson B.O."/>
            <person name="Wang J."/>
        </authorList>
    </citation>
    <scope>NUCLEOTIDE SEQUENCE [LARGE SCALE GENOMIC DNA]</scope>
    <source>
        <strain evidence="3">CHO K1 cell line</strain>
    </source>
</reference>
<dbReference type="EMBL" id="JH002600">
    <property type="protein sequence ID" value="EGW15003.1"/>
    <property type="molecule type" value="Genomic_DNA"/>
</dbReference>
<sequence length="50" mass="5451">MGGQLLRGKEIQEGYRTRVPFKSTSSGTVASLPNRPSAMNLSKDQLIDKS</sequence>
<organism evidence="2 3">
    <name type="scientific">Cricetulus griseus</name>
    <name type="common">Chinese hamster</name>
    <name type="synonym">Cricetulus barabensis griseus</name>
    <dbReference type="NCBI Taxonomy" id="10029"/>
    <lineage>
        <taxon>Eukaryota</taxon>
        <taxon>Metazoa</taxon>
        <taxon>Chordata</taxon>
        <taxon>Craniata</taxon>
        <taxon>Vertebrata</taxon>
        <taxon>Euteleostomi</taxon>
        <taxon>Mammalia</taxon>
        <taxon>Eutheria</taxon>
        <taxon>Euarchontoglires</taxon>
        <taxon>Glires</taxon>
        <taxon>Rodentia</taxon>
        <taxon>Myomorpha</taxon>
        <taxon>Muroidea</taxon>
        <taxon>Cricetidae</taxon>
        <taxon>Cricetinae</taxon>
        <taxon>Cricetulus</taxon>
    </lineage>
</organism>
<dbReference type="Proteomes" id="UP000001075">
    <property type="component" value="Unassembled WGS sequence"/>
</dbReference>
<proteinExistence type="predicted"/>
<gene>
    <name evidence="2" type="ORF">I79_022950</name>
</gene>
<feature type="region of interest" description="Disordered" evidence="1">
    <location>
        <begin position="1"/>
        <end position="50"/>
    </location>
</feature>
<evidence type="ECO:0000313" key="2">
    <source>
        <dbReference type="EMBL" id="EGW15003.1"/>
    </source>
</evidence>
<evidence type="ECO:0000313" key="3">
    <source>
        <dbReference type="Proteomes" id="UP000001075"/>
    </source>
</evidence>
<feature type="compositionally biased region" description="Polar residues" evidence="1">
    <location>
        <begin position="22"/>
        <end position="31"/>
    </location>
</feature>
<name>G3IGN0_CRIGR</name>
<dbReference type="AlphaFoldDB" id="G3IGN0"/>
<accession>G3IGN0</accession>